<comment type="caution">
    <text evidence="1">The sequence shown here is derived from an EMBL/GenBank/DDBJ whole genome shotgun (WGS) entry which is preliminary data.</text>
</comment>
<evidence type="ECO:0000313" key="2">
    <source>
        <dbReference type="Proteomes" id="UP000789396"/>
    </source>
</evidence>
<feature type="non-terminal residue" evidence="1">
    <location>
        <position position="103"/>
    </location>
</feature>
<dbReference type="OrthoDB" id="2445881at2759"/>
<dbReference type="AlphaFoldDB" id="A0A9N9JRB7"/>
<evidence type="ECO:0000313" key="1">
    <source>
        <dbReference type="EMBL" id="CAG8792503.1"/>
    </source>
</evidence>
<name>A0A9N9JRB7_9GLOM</name>
<dbReference type="Proteomes" id="UP000789396">
    <property type="component" value="Unassembled WGS sequence"/>
</dbReference>
<dbReference type="EMBL" id="CAJVPZ010062756">
    <property type="protein sequence ID" value="CAG8792503.1"/>
    <property type="molecule type" value="Genomic_DNA"/>
</dbReference>
<reference evidence="1" key="1">
    <citation type="submission" date="2021-06" db="EMBL/GenBank/DDBJ databases">
        <authorList>
            <person name="Kallberg Y."/>
            <person name="Tangrot J."/>
            <person name="Rosling A."/>
        </authorList>
    </citation>
    <scope>NUCLEOTIDE SEQUENCE</scope>
    <source>
        <strain evidence="1">IN212</strain>
    </source>
</reference>
<protein>
    <submittedName>
        <fullName evidence="1">11019_t:CDS:1</fullName>
    </submittedName>
</protein>
<keyword evidence="2" id="KW-1185">Reference proteome</keyword>
<accession>A0A9N9JRB7</accession>
<proteinExistence type="predicted"/>
<feature type="non-terminal residue" evidence="1">
    <location>
        <position position="1"/>
    </location>
</feature>
<gene>
    <name evidence="1" type="ORF">RFULGI_LOCUS16885</name>
</gene>
<sequence length="103" mass="12444">ADASKLELIKKVLLFGLLKIIKEVKIEDFNNLTREQEINQILLFKPFYGQLDMSIHNIEKDNKNFKEIIIRFQEFNRFDQFDQWIKEKDIQEILNILETNTDK</sequence>
<organism evidence="1 2">
    <name type="scientific">Racocetra fulgida</name>
    <dbReference type="NCBI Taxonomy" id="60492"/>
    <lineage>
        <taxon>Eukaryota</taxon>
        <taxon>Fungi</taxon>
        <taxon>Fungi incertae sedis</taxon>
        <taxon>Mucoromycota</taxon>
        <taxon>Glomeromycotina</taxon>
        <taxon>Glomeromycetes</taxon>
        <taxon>Diversisporales</taxon>
        <taxon>Gigasporaceae</taxon>
        <taxon>Racocetra</taxon>
    </lineage>
</organism>